<dbReference type="RefSeq" id="WP_188673789.1">
    <property type="nucleotide sequence ID" value="NZ_BMGP01000001.1"/>
</dbReference>
<accession>A0A917B241</accession>
<evidence type="ECO:0000313" key="2">
    <source>
        <dbReference type="EMBL" id="GGF16100.1"/>
    </source>
</evidence>
<feature type="region of interest" description="Disordered" evidence="1">
    <location>
        <begin position="100"/>
        <end position="132"/>
    </location>
</feature>
<reference evidence="2 3" key="1">
    <citation type="journal article" date="2014" name="Int. J. Syst. Evol. Microbiol.">
        <title>Complete genome sequence of Corynebacterium casei LMG S-19264T (=DSM 44701T), isolated from a smear-ripened cheese.</title>
        <authorList>
            <consortium name="US DOE Joint Genome Institute (JGI-PGF)"/>
            <person name="Walter F."/>
            <person name="Albersmeier A."/>
            <person name="Kalinowski J."/>
            <person name="Ruckert C."/>
        </authorList>
    </citation>
    <scope>NUCLEOTIDE SEQUENCE [LARGE SCALE GENOMIC DNA]</scope>
    <source>
        <strain evidence="2 3">CGMCC 1.12976</strain>
    </source>
</reference>
<comment type="caution">
    <text evidence="2">The sequence shown here is derived from an EMBL/GenBank/DDBJ whole genome shotgun (WGS) entry which is preliminary data.</text>
</comment>
<sequence>MRELHYGSGVITVSFDVCSAVFDYTVALANAGRTDRITIPVLNGGERGFSNLLLGPQTQLYCTASGDEAGTGETTAGAGTSTPGVDLDDAELIETLKRKTAQLSNSTSLSASSGSLNGSVDESELGDEHFDH</sequence>
<dbReference type="EMBL" id="BMGP01000001">
    <property type="protein sequence ID" value="GGF16100.1"/>
    <property type="molecule type" value="Genomic_DNA"/>
</dbReference>
<evidence type="ECO:0000313" key="3">
    <source>
        <dbReference type="Proteomes" id="UP000598775"/>
    </source>
</evidence>
<feature type="compositionally biased region" description="Low complexity" evidence="1">
    <location>
        <begin position="101"/>
        <end position="119"/>
    </location>
</feature>
<evidence type="ECO:0000256" key="1">
    <source>
        <dbReference type="SAM" id="MobiDB-lite"/>
    </source>
</evidence>
<dbReference type="AlphaFoldDB" id="A0A917B241"/>
<feature type="compositionally biased region" description="Low complexity" evidence="1">
    <location>
        <begin position="64"/>
        <end position="84"/>
    </location>
</feature>
<feature type="region of interest" description="Disordered" evidence="1">
    <location>
        <begin position="64"/>
        <end position="87"/>
    </location>
</feature>
<keyword evidence="3" id="KW-1185">Reference proteome</keyword>
<dbReference type="Proteomes" id="UP000598775">
    <property type="component" value="Unassembled WGS sequence"/>
</dbReference>
<name>A0A917B241_9MICO</name>
<gene>
    <name evidence="2" type="ORF">GCM10011399_07410</name>
</gene>
<organism evidence="2 3">
    <name type="scientific">Subtercola lobariae</name>
    <dbReference type="NCBI Taxonomy" id="1588641"/>
    <lineage>
        <taxon>Bacteria</taxon>
        <taxon>Bacillati</taxon>
        <taxon>Actinomycetota</taxon>
        <taxon>Actinomycetes</taxon>
        <taxon>Micrococcales</taxon>
        <taxon>Microbacteriaceae</taxon>
        <taxon>Subtercola</taxon>
    </lineage>
</organism>
<proteinExistence type="predicted"/>
<protein>
    <submittedName>
        <fullName evidence="2">Uncharacterized protein</fullName>
    </submittedName>
</protein>